<dbReference type="AlphaFoldDB" id="A0A6J5ZY25"/>
<dbReference type="PANTHER" id="PTHR34989">
    <property type="entry name" value="PROTEIN HDED"/>
    <property type="match status" value="1"/>
</dbReference>
<reference evidence="2" key="1">
    <citation type="submission" date="2020-05" db="EMBL/GenBank/DDBJ databases">
        <authorList>
            <person name="Chiriac C."/>
            <person name="Salcher M."/>
            <person name="Ghai R."/>
            <person name="Kavagutti S V."/>
        </authorList>
    </citation>
    <scope>NUCLEOTIDE SEQUENCE</scope>
</reference>
<feature type="transmembrane region" description="Helical" evidence="1">
    <location>
        <begin position="20"/>
        <end position="44"/>
    </location>
</feature>
<feature type="transmembrane region" description="Helical" evidence="1">
    <location>
        <begin position="74"/>
        <end position="95"/>
    </location>
</feature>
<feature type="transmembrane region" description="Helical" evidence="1">
    <location>
        <begin position="107"/>
        <end position="125"/>
    </location>
</feature>
<keyword evidence="1" id="KW-1133">Transmembrane helix</keyword>
<dbReference type="InterPro" id="IPR005325">
    <property type="entry name" value="DUF308_memb"/>
</dbReference>
<feature type="transmembrane region" description="Helical" evidence="1">
    <location>
        <begin position="131"/>
        <end position="152"/>
    </location>
</feature>
<gene>
    <name evidence="2" type="ORF">UFOPK3547_01724</name>
</gene>
<dbReference type="Pfam" id="PF03729">
    <property type="entry name" value="DUF308"/>
    <property type="match status" value="1"/>
</dbReference>
<dbReference type="InterPro" id="IPR052712">
    <property type="entry name" value="Acid_resist_chaperone_HdeD"/>
</dbReference>
<protein>
    <submittedName>
        <fullName evidence="2">Unannotated protein</fullName>
    </submittedName>
</protein>
<proteinExistence type="predicted"/>
<dbReference type="PANTHER" id="PTHR34989:SF1">
    <property type="entry name" value="PROTEIN HDED"/>
    <property type="match status" value="1"/>
</dbReference>
<organism evidence="2">
    <name type="scientific">freshwater metagenome</name>
    <dbReference type="NCBI Taxonomy" id="449393"/>
    <lineage>
        <taxon>unclassified sequences</taxon>
        <taxon>metagenomes</taxon>
        <taxon>ecological metagenomes</taxon>
    </lineage>
</organism>
<keyword evidence="1" id="KW-0812">Transmembrane</keyword>
<sequence>MGLIALGVGIFFVVKNDSTLTTVTVILGIFLLIQAAVEILTAILGKGEGRGVLAVVGVVTAIAGLLLVKKPFETLTVLILILGIVFIVAAIARFVDAASSSEGRGGNFLVCLIDLAAGVIILAWPDLTLTAVAVIIGIVLIIRGLLMIAFGLQIKSAEKELASSL</sequence>
<name>A0A6J5ZY25_9ZZZZ</name>
<feature type="transmembrane region" description="Helical" evidence="1">
    <location>
        <begin position="51"/>
        <end position="68"/>
    </location>
</feature>
<dbReference type="GO" id="GO:0005886">
    <property type="term" value="C:plasma membrane"/>
    <property type="evidence" value="ECO:0007669"/>
    <property type="project" value="TreeGrafter"/>
</dbReference>
<evidence type="ECO:0000256" key="1">
    <source>
        <dbReference type="SAM" id="Phobius"/>
    </source>
</evidence>
<evidence type="ECO:0000313" key="2">
    <source>
        <dbReference type="EMBL" id="CAB4347544.1"/>
    </source>
</evidence>
<accession>A0A6J5ZY25</accession>
<dbReference type="EMBL" id="CAESAN010000217">
    <property type="protein sequence ID" value="CAB4347544.1"/>
    <property type="molecule type" value="Genomic_DNA"/>
</dbReference>
<keyword evidence="1" id="KW-0472">Membrane</keyword>